<accession>A0AAW2E988</accession>
<keyword evidence="2" id="KW-1185">Reference proteome</keyword>
<comment type="caution">
    <text evidence="1">The sequence shown here is derived from an EMBL/GenBank/DDBJ whole genome shotgun (WGS) entry which is preliminary data.</text>
</comment>
<dbReference type="AlphaFoldDB" id="A0AAW2E988"/>
<dbReference type="Proteomes" id="UP001430953">
    <property type="component" value="Unassembled WGS sequence"/>
</dbReference>
<evidence type="ECO:0000313" key="2">
    <source>
        <dbReference type="Proteomes" id="UP001430953"/>
    </source>
</evidence>
<protein>
    <submittedName>
        <fullName evidence="1">Uncharacterized protein</fullName>
    </submittedName>
</protein>
<gene>
    <name evidence="1" type="ORF">PUN28_020781</name>
</gene>
<reference evidence="1 2" key="1">
    <citation type="submission" date="2023-03" db="EMBL/GenBank/DDBJ databases">
        <title>High recombination rates correlate with genetic variation in Cardiocondyla obscurior ants.</title>
        <authorList>
            <person name="Errbii M."/>
        </authorList>
    </citation>
    <scope>NUCLEOTIDE SEQUENCE [LARGE SCALE GENOMIC DNA]</scope>
    <source>
        <strain evidence="1">Alpha-2009</strain>
        <tissue evidence="1">Whole body</tissue>
    </source>
</reference>
<proteinExistence type="predicted"/>
<evidence type="ECO:0000313" key="1">
    <source>
        <dbReference type="EMBL" id="KAL0098836.1"/>
    </source>
</evidence>
<dbReference type="EMBL" id="JADYXP020000033">
    <property type="protein sequence ID" value="KAL0098836.1"/>
    <property type="molecule type" value="Genomic_DNA"/>
</dbReference>
<sequence length="88" mass="9924">MGKIRRDDSITSISATVKVSASASFLNIRRSHTRYKLVAATRQSCLCYMDETLVATKSSLRSISVSKYNFYKTVRSRGVATFSRFESE</sequence>
<organism evidence="1 2">
    <name type="scientific">Cardiocondyla obscurior</name>
    <dbReference type="NCBI Taxonomy" id="286306"/>
    <lineage>
        <taxon>Eukaryota</taxon>
        <taxon>Metazoa</taxon>
        <taxon>Ecdysozoa</taxon>
        <taxon>Arthropoda</taxon>
        <taxon>Hexapoda</taxon>
        <taxon>Insecta</taxon>
        <taxon>Pterygota</taxon>
        <taxon>Neoptera</taxon>
        <taxon>Endopterygota</taxon>
        <taxon>Hymenoptera</taxon>
        <taxon>Apocrita</taxon>
        <taxon>Aculeata</taxon>
        <taxon>Formicoidea</taxon>
        <taxon>Formicidae</taxon>
        <taxon>Myrmicinae</taxon>
        <taxon>Cardiocondyla</taxon>
    </lineage>
</organism>
<name>A0AAW2E988_9HYME</name>